<organism evidence="2 3">
    <name type="scientific">Roseateles asaccharophilus</name>
    <dbReference type="NCBI Taxonomy" id="582607"/>
    <lineage>
        <taxon>Bacteria</taxon>
        <taxon>Pseudomonadati</taxon>
        <taxon>Pseudomonadota</taxon>
        <taxon>Betaproteobacteria</taxon>
        <taxon>Burkholderiales</taxon>
        <taxon>Sphaerotilaceae</taxon>
        <taxon>Roseateles</taxon>
    </lineage>
</organism>
<dbReference type="EMBL" id="JAVDXV010000002">
    <property type="protein sequence ID" value="MDR7331943.1"/>
    <property type="molecule type" value="Genomic_DNA"/>
</dbReference>
<dbReference type="RefSeq" id="WP_310325832.1">
    <property type="nucleotide sequence ID" value="NZ_JAVDXV010000002.1"/>
</dbReference>
<sequence length="77" mass="8219">MMENKGVPVEEASKKAAAGGRESAQDYDLRPGPRRDCQAPEKAFPQSTAAVDNFVGNKGAQPARGRQIKALDNLPPI</sequence>
<name>A0ABU2A416_9BURK</name>
<feature type="region of interest" description="Disordered" evidence="1">
    <location>
        <begin position="1"/>
        <end position="77"/>
    </location>
</feature>
<evidence type="ECO:0000313" key="2">
    <source>
        <dbReference type="EMBL" id="MDR7331943.1"/>
    </source>
</evidence>
<reference evidence="2 3" key="1">
    <citation type="submission" date="2023-07" db="EMBL/GenBank/DDBJ databases">
        <title>Sorghum-associated microbial communities from plants grown in Nebraska, USA.</title>
        <authorList>
            <person name="Schachtman D."/>
        </authorList>
    </citation>
    <scope>NUCLEOTIDE SEQUENCE [LARGE SCALE GENOMIC DNA]</scope>
    <source>
        <strain evidence="2 3">BE316</strain>
    </source>
</reference>
<evidence type="ECO:0000256" key="1">
    <source>
        <dbReference type="SAM" id="MobiDB-lite"/>
    </source>
</evidence>
<comment type="caution">
    <text evidence="2">The sequence shown here is derived from an EMBL/GenBank/DDBJ whole genome shotgun (WGS) entry which is preliminary data.</text>
</comment>
<keyword evidence="3" id="KW-1185">Reference proteome</keyword>
<gene>
    <name evidence="2" type="ORF">J2X21_001069</name>
</gene>
<evidence type="ECO:0000313" key="3">
    <source>
        <dbReference type="Proteomes" id="UP001180825"/>
    </source>
</evidence>
<dbReference type="Proteomes" id="UP001180825">
    <property type="component" value="Unassembled WGS sequence"/>
</dbReference>
<feature type="compositionally biased region" description="Basic and acidic residues" evidence="1">
    <location>
        <begin position="23"/>
        <end position="39"/>
    </location>
</feature>
<proteinExistence type="predicted"/>
<accession>A0ABU2A416</accession>
<protein>
    <submittedName>
        <fullName evidence="2">Uncharacterized protein</fullName>
    </submittedName>
</protein>